<accession>W4Q9Y4</accession>
<keyword evidence="2 6" id="KW-0732">Signal</keyword>
<dbReference type="Gene3D" id="3.40.190.10">
    <property type="entry name" value="Periplasmic binding protein-like II"/>
    <property type="match status" value="2"/>
</dbReference>
<dbReference type="PANTHER" id="PTHR43649">
    <property type="entry name" value="ARABINOSE-BINDING PROTEIN-RELATED"/>
    <property type="match status" value="1"/>
</dbReference>
<gene>
    <name evidence="7" type="ORF">JCM9152_154</name>
</gene>
<dbReference type="PANTHER" id="PTHR43649:SF33">
    <property type="entry name" value="POLYGALACTURONAN_RHAMNOGALACTURONAN-BINDING PROTEIN YTCQ"/>
    <property type="match status" value="1"/>
</dbReference>
<proteinExistence type="predicted"/>
<protein>
    <submittedName>
        <fullName evidence="7">Rhamnose oligosaccharide ABC transport system</fullName>
    </submittedName>
</protein>
<dbReference type="Pfam" id="PF01547">
    <property type="entry name" value="SBP_bac_1"/>
    <property type="match status" value="1"/>
</dbReference>
<dbReference type="InterPro" id="IPR050490">
    <property type="entry name" value="Bact_solute-bd_prot1"/>
</dbReference>
<dbReference type="SUPFAM" id="SSF53850">
    <property type="entry name" value="Periplasmic binding protein-like II"/>
    <property type="match status" value="1"/>
</dbReference>
<evidence type="ECO:0000256" key="5">
    <source>
        <dbReference type="ARBA" id="ARBA00023288"/>
    </source>
</evidence>
<evidence type="ECO:0000256" key="1">
    <source>
        <dbReference type="ARBA" id="ARBA00022475"/>
    </source>
</evidence>
<dbReference type="InterPro" id="IPR006059">
    <property type="entry name" value="SBP"/>
</dbReference>
<dbReference type="PROSITE" id="PS51257">
    <property type="entry name" value="PROKAR_LIPOPROTEIN"/>
    <property type="match status" value="1"/>
</dbReference>
<reference evidence="7" key="1">
    <citation type="journal article" date="2014" name="Genome Announc.">
        <title>Draft Genome Sequences of Three Alkaliphilic Bacillus Strains, Bacillus wakoensis JCM 9140T, Bacillus akibai JCM 9157T, and Bacillus hemicellulosilyticus JCM 9152T.</title>
        <authorList>
            <person name="Yuki M."/>
            <person name="Oshima K."/>
            <person name="Suda W."/>
            <person name="Oshida Y."/>
            <person name="Kitamura K."/>
            <person name="Iida T."/>
            <person name="Hattori M."/>
            <person name="Ohkuma M."/>
        </authorList>
    </citation>
    <scope>NUCLEOTIDE SEQUENCE [LARGE SCALE GENOMIC DNA]</scope>
    <source>
        <strain evidence="7">JCM 9152</strain>
    </source>
</reference>
<dbReference type="AlphaFoldDB" id="W4Q9Y4"/>
<keyword evidence="5" id="KW-0449">Lipoprotein</keyword>
<dbReference type="Proteomes" id="UP000018895">
    <property type="component" value="Unassembled WGS sequence"/>
</dbReference>
<name>W4Q9Y4_9BACI</name>
<dbReference type="EMBL" id="BAUU01000001">
    <property type="protein sequence ID" value="GAE28820.1"/>
    <property type="molecule type" value="Genomic_DNA"/>
</dbReference>
<keyword evidence="8" id="KW-1185">Reference proteome</keyword>
<evidence type="ECO:0000313" key="8">
    <source>
        <dbReference type="Proteomes" id="UP000018895"/>
    </source>
</evidence>
<evidence type="ECO:0000256" key="4">
    <source>
        <dbReference type="ARBA" id="ARBA00023139"/>
    </source>
</evidence>
<evidence type="ECO:0000256" key="2">
    <source>
        <dbReference type="ARBA" id="ARBA00022729"/>
    </source>
</evidence>
<evidence type="ECO:0000256" key="3">
    <source>
        <dbReference type="ARBA" id="ARBA00023136"/>
    </source>
</evidence>
<feature type="signal peptide" evidence="6">
    <location>
        <begin position="1"/>
        <end position="24"/>
    </location>
</feature>
<organism evidence="7 8">
    <name type="scientific">Halalkalibacter hemicellulosilyticusJCM 9152</name>
    <dbReference type="NCBI Taxonomy" id="1236971"/>
    <lineage>
        <taxon>Bacteria</taxon>
        <taxon>Bacillati</taxon>
        <taxon>Bacillota</taxon>
        <taxon>Bacilli</taxon>
        <taxon>Bacillales</taxon>
        <taxon>Bacillaceae</taxon>
        <taxon>Halalkalibacter</taxon>
    </lineage>
</organism>
<keyword evidence="3" id="KW-0472">Membrane</keyword>
<feature type="chain" id="PRO_5039066891" evidence="6">
    <location>
        <begin position="25"/>
        <end position="443"/>
    </location>
</feature>
<sequence>MTLLKNQWLLGVAVLLLLSMAACGDNDSDTGASGDNDSETESNEPVTLSLLVGNQTVLDGIEAVAAEIEELYNIKTDIELRPGGSEGDNLVKTRLATGDMTDLLAYNSGSLFKALNPEEYFVDLSGEEFTHNLEDVYTEAVSVGDAIYGIPSTSAAAGGLLYNRAVYEELGLEVPTTWDEFLENNDIISEAGITPVIASYRDTWTSQLLFLADYYNIHSVDPDFANNFTNNEAKIADTPLALRSFEKLQELLQRGHFNNEQSSTGYEDALAMLANGEAAHYPMHTFPLAEIRNTFPDEIENIGFFGLPGDDPDNHGITLWLPDGIYVNKDSEHAEEAKQWIEYFVSEEGLTTYMSVMQADGPYMVSGVDLPEDSYEAVKEMVPYIDEGKAAPALEFISPLKGPNLEQITVEVGLGMVTPEEAATNYDRDVERQAQQLNLEGWE</sequence>
<dbReference type="RefSeq" id="WP_035339785.1">
    <property type="nucleotide sequence ID" value="NZ_BAUU01000001.1"/>
</dbReference>
<comment type="caution">
    <text evidence="7">The sequence shown here is derived from an EMBL/GenBank/DDBJ whole genome shotgun (WGS) entry which is preliminary data.</text>
</comment>
<dbReference type="STRING" id="1236971.JCM9152_154"/>
<dbReference type="OrthoDB" id="9798191at2"/>
<evidence type="ECO:0000256" key="6">
    <source>
        <dbReference type="SAM" id="SignalP"/>
    </source>
</evidence>
<keyword evidence="4" id="KW-0564">Palmitate</keyword>
<keyword evidence="1" id="KW-1003">Cell membrane</keyword>
<evidence type="ECO:0000313" key="7">
    <source>
        <dbReference type="EMBL" id="GAE28820.1"/>
    </source>
</evidence>